<dbReference type="SUPFAM" id="SSF56801">
    <property type="entry name" value="Acetyl-CoA synthetase-like"/>
    <property type="match status" value="1"/>
</dbReference>
<dbReference type="GO" id="GO:0006637">
    <property type="term" value="P:acyl-CoA metabolic process"/>
    <property type="evidence" value="ECO:0007669"/>
    <property type="project" value="TreeGrafter"/>
</dbReference>
<keyword evidence="4" id="KW-0067">ATP-binding</keyword>
<comment type="similarity">
    <text evidence="1">Belongs to the ATP-dependent AMP-binding enzyme family.</text>
</comment>
<keyword evidence="2" id="KW-0436">Ligase</keyword>
<dbReference type="InterPro" id="IPR051087">
    <property type="entry name" value="Mitochondrial_ACSM"/>
</dbReference>
<dbReference type="Gene3D" id="3.40.50.12780">
    <property type="entry name" value="N-terminal domain of ligase-like"/>
    <property type="match status" value="1"/>
</dbReference>
<evidence type="ECO:0000259" key="6">
    <source>
        <dbReference type="Pfam" id="PF13193"/>
    </source>
</evidence>
<keyword evidence="8" id="KW-1185">Reference proteome</keyword>
<evidence type="ECO:0000256" key="4">
    <source>
        <dbReference type="ARBA" id="ARBA00022840"/>
    </source>
</evidence>
<dbReference type="InterPro" id="IPR020845">
    <property type="entry name" value="AMP-binding_CS"/>
</dbReference>
<dbReference type="GO" id="GO:0005524">
    <property type="term" value="F:ATP binding"/>
    <property type="evidence" value="ECO:0007669"/>
    <property type="project" value="UniProtKB-KW"/>
</dbReference>
<gene>
    <name evidence="7" type="ORF">DFR24_1160</name>
</gene>
<dbReference type="Gene3D" id="3.30.300.30">
    <property type="match status" value="1"/>
</dbReference>
<evidence type="ECO:0000256" key="2">
    <source>
        <dbReference type="ARBA" id="ARBA00022598"/>
    </source>
</evidence>
<reference evidence="7 8" key="1">
    <citation type="submission" date="2019-03" db="EMBL/GenBank/DDBJ databases">
        <title>Genomic Encyclopedia of Type Strains, Phase IV (KMG-IV): sequencing the most valuable type-strain genomes for metagenomic binning, comparative biology and taxonomic classification.</title>
        <authorList>
            <person name="Goeker M."/>
        </authorList>
    </citation>
    <scope>NUCLEOTIDE SEQUENCE [LARGE SCALE GENOMIC DNA]</scope>
    <source>
        <strain evidence="7 8">DSM 26377</strain>
    </source>
</reference>
<dbReference type="GO" id="GO:0015645">
    <property type="term" value="F:fatty acid ligase activity"/>
    <property type="evidence" value="ECO:0007669"/>
    <property type="project" value="TreeGrafter"/>
</dbReference>
<dbReference type="GO" id="GO:0006633">
    <property type="term" value="P:fatty acid biosynthetic process"/>
    <property type="evidence" value="ECO:0007669"/>
    <property type="project" value="TreeGrafter"/>
</dbReference>
<name>A0A4S3K4K5_9GAMM</name>
<dbReference type="PANTHER" id="PTHR43605">
    <property type="entry name" value="ACYL-COENZYME A SYNTHETASE"/>
    <property type="match status" value="1"/>
</dbReference>
<dbReference type="RefSeq" id="WP_133880339.1">
    <property type="nucleotide sequence ID" value="NZ_MWIN01000012.1"/>
</dbReference>
<organism evidence="7 8">
    <name type="scientific">Panacagrimonas perspica</name>
    <dbReference type="NCBI Taxonomy" id="381431"/>
    <lineage>
        <taxon>Bacteria</taxon>
        <taxon>Pseudomonadati</taxon>
        <taxon>Pseudomonadota</taxon>
        <taxon>Gammaproteobacteria</taxon>
        <taxon>Nevskiales</taxon>
        <taxon>Nevskiaceae</taxon>
        <taxon>Panacagrimonas</taxon>
    </lineage>
</organism>
<dbReference type="EMBL" id="SOBT01000008">
    <property type="protein sequence ID" value="TDU31778.1"/>
    <property type="molecule type" value="Genomic_DNA"/>
</dbReference>
<comment type="caution">
    <text evidence="7">The sequence shown here is derived from an EMBL/GenBank/DDBJ whole genome shotgun (WGS) entry which is preliminary data.</text>
</comment>
<feature type="domain" description="AMP-dependent synthetase/ligase" evidence="5">
    <location>
        <begin position="41"/>
        <end position="404"/>
    </location>
</feature>
<dbReference type="OrthoDB" id="9803968at2"/>
<dbReference type="InterPro" id="IPR045851">
    <property type="entry name" value="AMP-bd_C_sf"/>
</dbReference>
<dbReference type="Proteomes" id="UP000295341">
    <property type="component" value="Unassembled WGS sequence"/>
</dbReference>
<sequence length="550" mass="61072">MIGLRDQSVRDAIDLNDARARHRWNIPHDYSVVADCLLRHQERADDPCLIFEDEQERVQRWSWGQMLEAVNRFANALRALGVRRGDIVAIYLPQRPENAIAHFAAYRLGALSLPISKLFAPDAVRYRLSHVKAKVFVAEAEVAERFADVLKGLPDLAAFVVVDGEDPRTSFDGLMAKGSSSFAADRPPMSEDPFLLMFTSGTTGDPKAVVHHARALIAHNGGDYILNFFRPGDLYFSSADWAWVGGLADGLLAIWPFGVPILASNARFDPERTLRMVERHSATCGLYAPTALKRLRELPEVRERFRDLRLRCVFSGGESVSPELRRWAQEELGSELNVGYGQTEANYLIGTCRALEPAPAEALGKAIPGHDVRIVDEDGVPLPVGATGNIALHKSDPVLMAGYFNNPQAFAERFAGDWYLTGDTGWADEQGYLYFKGRIDDVIKTSGYRVGPGEIEAAIIAVPGVSSCAVIGVPDDRVGESIKAFIKVMPDILPSPDLTARIQEHVRSVLAVHEYPREIEYVDEMPTTVTGKIRRRDLREMEIKRRADRA</sequence>
<evidence type="ECO:0000256" key="3">
    <source>
        <dbReference type="ARBA" id="ARBA00022741"/>
    </source>
</evidence>
<dbReference type="InterPro" id="IPR042099">
    <property type="entry name" value="ANL_N_sf"/>
</dbReference>
<dbReference type="GO" id="GO:0016405">
    <property type="term" value="F:CoA-ligase activity"/>
    <property type="evidence" value="ECO:0007669"/>
    <property type="project" value="UniProtKB-ARBA"/>
</dbReference>
<evidence type="ECO:0000259" key="5">
    <source>
        <dbReference type="Pfam" id="PF00501"/>
    </source>
</evidence>
<evidence type="ECO:0000313" key="7">
    <source>
        <dbReference type="EMBL" id="TDU31778.1"/>
    </source>
</evidence>
<evidence type="ECO:0000313" key="8">
    <source>
        <dbReference type="Proteomes" id="UP000295341"/>
    </source>
</evidence>
<evidence type="ECO:0000256" key="1">
    <source>
        <dbReference type="ARBA" id="ARBA00006432"/>
    </source>
</evidence>
<proteinExistence type="inferred from homology"/>
<dbReference type="AlphaFoldDB" id="A0A4S3K4K5"/>
<dbReference type="PANTHER" id="PTHR43605:SF10">
    <property type="entry name" value="ACYL-COA SYNTHETASE MEDIUM CHAIN FAMILY MEMBER 3"/>
    <property type="match status" value="1"/>
</dbReference>
<protein>
    <submittedName>
        <fullName evidence="7">Acetyl-CoA synthetase</fullName>
    </submittedName>
</protein>
<dbReference type="GO" id="GO:0004321">
    <property type="term" value="F:fatty-acyl-CoA synthase activity"/>
    <property type="evidence" value="ECO:0007669"/>
    <property type="project" value="TreeGrafter"/>
</dbReference>
<dbReference type="Pfam" id="PF13193">
    <property type="entry name" value="AMP-binding_C"/>
    <property type="match status" value="1"/>
</dbReference>
<feature type="domain" description="AMP-binding enzyme C-terminal" evidence="6">
    <location>
        <begin position="454"/>
        <end position="532"/>
    </location>
</feature>
<keyword evidence="3" id="KW-0547">Nucleotide-binding</keyword>
<accession>A0A4S3K4K5</accession>
<dbReference type="InterPro" id="IPR000873">
    <property type="entry name" value="AMP-dep_synth/lig_dom"/>
</dbReference>
<dbReference type="InterPro" id="IPR025110">
    <property type="entry name" value="AMP-bd_C"/>
</dbReference>
<dbReference type="PROSITE" id="PS00455">
    <property type="entry name" value="AMP_BINDING"/>
    <property type="match status" value="1"/>
</dbReference>
<dbReference type="Pfam" id="PF00501">
    <property type="entry name" value="AMP-binding"/>
    <property type="match status" value="1"/>
</dbReference>